<dbReference type="PANTHER" id="PTHR36844">
    <property type="entry name" value="PROTEASE PRSW"/>
    <property type="match status" value="1"/>
</dbReference>
<evidence type="ECO:0000313" key="2">
    <source>
        <dbReference type="EMBL" id="RUR70164.1"/>
    </source>
</evidence>
<name>A0A433MQU3_9BURK</name>
<keyword evidence="2" id="KW-0482">Metalloprotease</keyword>
<dbReference type="GO" id="GO:0008237">
    <property type="term" value="F:metallopeptidase activity"/>
    <property type="evidence" value="ECO:0007669"/>
    <property type="project" value="UniProtKB-KW"/>
</dbReference>
<feature type="transmembrane region" description="Helical" evidence="1">
    <location>
        <begin position="64"/>
        <end position="88"/>
    </location>
</feature>
<dbReference type="InterPro" id="IPR026898">
    <property type="entry name" value="PrsW"/>
</dbReference>
<feature type="transmembrane region" description="Helical" evidence="1">
    <location>
        <begin position="223"/>
        <end position="242"/>
    </location>
</feature>
<dbReference type="EMBL" id="RXFT01000011">
    <property type="protein sequence ID" value="RUR70164.1"/>
    <property type="molecule type" value="Genomic_DNA"/>
</dbReference>
<feature type="transmembrane region" description="Helical" evidence="1">
    <location>
        <begin position="249"/>
        <end position="269"/>
    </location>
</feature>
<dbReference type="GO" id="GO:0006508">
    <property type="term" value="P:proteolysis"/>
    <property type="evidence" value="ECO:0007669"/>
    <property type="project" value="UniProtKB-KW"/>
</dbReference>
<dbReference type="PANTHER" id="PTHR36844:SF1">
    <property type="entry name" value="PROTEASE PRSW"/>
    <property type="match status" value="1"/>
</dbReference>
<sequence>MNMPVFDQGDQSGQGSQQVTEVAGWPVGTDSFFQPRRVAFWVLAALILNGLFYTVYMFSLGVRVVPVTAFLGLTVWGIYTMLFVQAFRTLDLLEQHPTEAYVLAFAWGGMGAVYFAAPANVAIQSLCAKLISPEFVATWGPAIAGPVTEEFLKLAGVVLLVLVARNQFQTYLSVLIVGAMVGLGFQVVENLSYTVKSAVHFPLENQVYPVLLNLFTRGLLSGLWSHAAYTAIASFGVAWFLLHPQRPMVARIAVAVLCFVLAWAMHFIWNSPFLEDLFDGGYGEMAVMLVIKGLPAIIVAALFWHVAARENGTYLHALAAWFVPERDLIQDDEWVRLGAPMQRYRVRREMGWTYGWRARRLKTHLQREQLRLIRKAATYGRGPQTLKHETAVRRLRAKLDPIIAAGITAKT</sequence>
<feature type="transmembrane region" description="Helical" evidence="1">
    <location>
        <begin position="170"/>
        <end position="188"/>
    </location>
</feature>
<accession>A0A433MQU3</accession>
<feature type="transmembrane region" description="Helical" evidence="1">
    <location>
        <begin position="289"/>
        <end position="307"/>
    </location>
</feature>
<organism evidence="2 3">
    <name type="scientific">Variovorax guangxiensis</name>
    <dbReference type="NCBI Taxonomy" id="1775474"/>
    <lineage>
        <taxon>Bacteria</taxon>
        <taxon>Pseudomonadati</taxon>
        <taxon>Pseudomonadota</taxon>
        <taxon>Betaproteobacteria</taxon>
        <taxon>Burkholderiales</taxon>
        <taxon>Comamonadaceae</taxon>
        <taxon>Variovorax</taxon>
    </lineage>
</organism>
<feature type="transmembrane region" description="Helical" evidence="1">
    <location>
        <begin position="143"/>
        <end position="163"/>
    </location>
</feature>
<dbReference type="Pfam" id="PF13367">
    <property type="entry name" value="PrsW-protease"/>
    <property type="match status" value="1"/>
</dbReference>
<keyword evidence="2" id="KW-0645">Protease</keyword>
<gene>
    <name evidence="2" type="ORF">EJP67_24210</name>
</gene>
<reference evidence="2 3" key="1">
    <citation type="submission" date="2018-12" db="EMBL/GenBank/DDBJ databases">
        <title>The genome sequences of Variovorax guangxiensis DSM 27352.</title>
        <authorList>
            <person name="Gao J."/>
            <person name="Sun J."/>
        </authorList>
    </citation>
    <scope>NUCLEOTIDE SEQUENCE [LARGE SCALE GENOMIC DNA]</scope>
    <source>
        <strain evidence="2 3">DSM 27352</strain>
    </source>
</reference>
<proteinExistence type="predicted"/>
<dbReference type="AlphaFoldDB" id="A0A433MQU3"/>
<feature type="transmembrane region" description="Helical" evidence="1">
    <location>
        <begin position="100"/>
        <end position="123"/>
    </location>
</feature>
<evidence type="ECO:0000313" key="3">
    <source>
        <dbReference type="Proteomes" id="UP000281118"/>
    </source>
</evidence>
<dbReference type="OrthoDB" id="9785431at2"/>
<evidence type="ECO:0000256" key="1">
    <source>
        <dbReference type="SAM" id="Phobius"/>
    </source>
</evidence>
<feature type="transmembrane region" description="Helical" evidence="1">
    <location>
        <begin position="38"/>
        <end position="58"/>
    </location>
</feature>
<comment type="caution">
    <text evidence="2">The sequence shown here is derived from an EMBL/GenBank/DDBJ whole genome shotgun (WGS) entry which is preliminary data.</text>
</comment>
<keyword evidence="1" id="KW-1133">Transmembrane helix</keyword>
<keyword evidence="2" id="KW-0378">Hydrolase</keyword>
<keyword evidence="1" id="KW-0472">Membrane</keyword>
<keyword evidence="1" id="KW-0812">Transmembrane</keyword>
<dbReference type="RefSeq" id="WP_126024267.1">
    <property type="nucleotide sequence ID" value="NZ_RXFT01000011.1"/>
</dbReference>
<protein>
    <submittedName>
        <fullName evidence="2">PrsW family intramembrane metalloprotease</fullName>
    </submittedName>
</protein>
<dbReference type="Proteomes" id="UP000281118">
    <property type="component" value="Unassembled WGS sequence"/>
</dbReference>